<dbReference type="Pfam" id="PF01943">
    <property type="entry name" value="Polysacc_synt"/>
    <property type="match status" value="1"/>
</dbReference>
<dbReference type="STRING" id="1090322.MettiDRAFT_2593"/>
<dbReference type="Proteomes" id="UP000019483">
    <property type="component" value="Unassembled WGS sequence"/>
</dbReference>
<protein>
    <submittedName>
        <fullName evidence="7">Membrane protein involved in the export of O-antigen and teichoic acid</fullName>
    </submittedName>
</protein>
<dbReference type="PANTHER" id="PTHR30250">
    <property type="entry name" value="PST FAMILY PREDICTED COLANIC ACID TRANSPORTER"/>
    <property type="match status" value="1"/>
</dbReference>
<accession>W9DU12</accession>
<evidence type="ECO:0000313" key="8">
    <source>
        <dbReference type="Proteomes" id="UP000019483"/>
    </source>
</evidence>
<feature type="transmembrane region" description="Helical" evidence="6">
    <location>
        <begin position="145"/>
        <end position="164"/>
    </location>
</feature>
<keyword evidence="4 6" id="KW-1133">Transmembrane helix</keyword>
<evidence type="ECO:0000256" key="1">
    <source>
        <dbReference type="ARBA" id="ARBA00004651"/>
    </source>
</evidence>
<feature type="transmembrane region" description="Helical" evidence="6">
    <location>
        <begin position="292"/>
        <end position="318"/>
    </location>
</feature>
<evidence type="ECO:0000256" key="3">
    <source>
        <dbReference type="ARBA" id="ARBA00022692"/>
    </source>
</evidence>
<dbReference type="RefSeq" id="WP_023846234.1">
    <property type="nucleotide sequence ID" value="NZ_AZAJ01000001.1"/>
</dbReference>
<sequence>MSLAKKIAYNSGFLLVGRVVTKVISLLIVVYMARYLGSEDFGTYNFALSFVSLFTIISELGLHGIVIRESSRNEDKSGSILGNSFILSSFLSIIAFFCSVLAIGLLDYSYDTQIIVIVISFGLLLGASLPYGIIYEISFKMKYSVFFSIASRVVFLLAIFFVMFKDYGLMGVAIASVLADTVHKLLMYLFSFRILRLNIKFDYDICKRLLRESLPLAFASLFGAIYFRIDIVMLSLISGNSDVGIYSGAYRLTEAFLFIPSSLMVSLFPLMSKYYKVSSESLIFTYLRSTKYILIIALLIAILSSFYADFVILTIYGVQYLESIRVLQILIFASLIIALNFPSRELLVSIDKQKYVTLITIICAIINICLNYMWIIKYSYIGAAVATLVTEIVYWVFAFYYIDFVPLKSIFKIFYGTVIPGVIVSAFLYVLLQIFNSILWVPIVLICYLLLIYLFGGIDNDDVNIFKKVLGR</sequence>
<feature type="transmembrane region" description="Helical" evidence="6">
    <location>
        <begin position="249"/>
        <end position="271"/>
    </location>
</feature>
<dbReference type="OrthoDB" id="19148at2157"/>
<feature type="transmembrane region" description="Helical" evidence="6">
    <location>
        <begin position="12"/>
        <end position="34"/>
    </location>
</feature>
<feature type="transmembrane region" description="Helical" evidence="6">
    <location>
        <begin position="170"/>
        <end position="195"/>
    </location>
</feature>
<feature type="transmembrane region" description="Helical" evidence="6">
    <location>
        <begin position="80"/>
        <end position="106"/>
    </location>
</feature>
<comment type="caution">
    <text evidence="7">The sequence shown here is derived from an EMBL/GenBank/DDBJ whole genome shotgun (WGS) entry which is preliminary data.</text>
</comment>
<keyword evidence="3 6" id="KW-0812">Transmembrane</keyword>
<evidence type="ECO:0000256" key="5">
    <source>
        <dbReference type="ARBA" id="ARBA00023136"/>
    </source>
</evidence>
<feature type="transmembrane region" description="Helical" evidence="6">
    <location>
        <begin position="216"/>
        <end position="237"/>
    </location>
</feature>
<dbReference type="AlphaFoldDB" id="W9DU12"/>
<dbReference type="EMBL" id="AZAJ01000001">
    <property type="protein sequence ID" value="ETA69100.1"/>
    <property type="molecule type" value="Genomic_DNA"/>
</dbReference>
<keyword evidence="8" id="KW-1185">Reference proteome</keyword>
<feature type="transmembrane region" description="Helical" evidence="6">
    <location>
        <begin position="46"/>
        <end position="68"/>
    </location>
</feature>
<feature type="transmembrane region" description="Helical" evidence="6">
    <location>
        <begin position="413"/>
        <end position="432"/>
    </location>
</feature>
<feature type="transmembrane region" description="Helical" evidence="6">
    <location>
        <begin position="112"/>
        <end position="133"/>
    </location>
</feature>
<proteinExistence type="predicted"/>
<keyword evidence="2" id="KW-1003">Cell membrane</keyword>
<evidence type="ECO:0000256" key="4">
    <source>
        <dbReference type="ARBA" id="ARBA00022989"/>
    </source>
</evidence>
<comment type="subcellular location">
    <subcellularLocation>
        <location evidence="1">Cell membrane</location>
        <topology evidence="1">Multi-pass membrane protein</topology>
    </subcellularLocation>
</comment>
<feature type="transmembrane region" description="Helical" evidence="6">
    <location>
        <begin position="438"/>
        <end position="458"/>
    </location>
</feature>
<reference evidence="7 8" key="1">
    <citation type="submission" date="2013-08" db="EMBL/GenBank/DDBJ databases">
        <authorList>
            <consortium name="DOE Joint Genome Institute"/>
            <person name="Eisen J."/>
            <person name="Huntemann M."/>
            <person name="Han J."/>
            <person name="Chen A."/>
            <person name="Kyrpides N."/>
            <person name="Mavromatis K."/>
            <person name="Markowitz V."/>
            <person name="Palaniappan K."/>
            <person name="Ivanova N."/>
            <person name="Schaumberg A."/>
            <person name="Pati A."/>
            <person name="Liolios K."/>
            <person name="Nordberg H.P."/>
            <person name="Cantor M.N."/>
            <person name="Hua S.X."/>
            <person name="Woyke T."/>
        </authorList>
    </citation>
    <scope>NUCLEOTIDE SEQUENCE [LARGE SCALE GENOMIC DNA]</scope>
    <source>
        <strain evidence="7 8">DSM 2278</strain>
    </source>
</reference>
<evidence type="ECO:0000256" key="6">
    <source>
        <dbReference type="SAM" id="Phobius"/>
    </source>
</evidence>
<dbReference type="GO" id="GO:0005886">
    <property type="term" value="C:plasma membrane"/>
    <property type="evidence" value="ECO:0007669"/>
    <property type="project" value="UniProtKB-SubCell"/>
</dbReference>
<dbReference type="InterPro" id="IPR050833">
    <property type="entry name" value="Poly_Biosynth_Transport"/>
</dbReference>
<feature type="transmembrane region" description="Helical" evidence="6">
    <location>
        <begin position="355"/>
        <end position="374"/>
    </location>
</feature>
<dbReference type="InterPro" id="IPR002797">
    <property type="entry name" value="Polysacc_synth"/>
</dbReference>
<feature type="transmembrane region" description="Helical" evidence="6">
    <location>
        <begin position="380"/>
        <end position="401"/>
    </location>
</feature>
<evidence type="ECO:0000313" key="7">
    <source>
        <dbReference type="EMBL" id="ETA69100.1"/>
    </source>
</evidence>
<feature type="transmembrane region" description="Helical" evidence="6">
    <location>
        <begin position="324"/>
        <end position="343"/>
    </location>
</feature>
<evidence type="ECO:0000256" key="2">
    <source>
        <dbReference type="ARBA" id="ARBA00022475"/>
    </source>
</evidence>
<dbReference type="CDD" id="cd13128">
    <property type="entry name" value="MATE_Wzx_like"/>
    <property type="match status" value="1"/>
</dbReference>
<dbReference type="PANTHER" id="PTHR30250:SF11">
    <property type="entry name" value="O-ANTIGEN TRANSPORTER-RELATED"/>
    <property type="match status" value="1"/>
</dbReference>
<organism evidence="7 8">
    <name type="scientific">Methanolobus tindarius DSM 2278</name>
    <dbReference type="NCBI Taxonomy" id="1090322"/>
    <lineage>
        <taxon>Archaea</taxon>
        <taxon>Methanobacteriati</taxon>
        <taxon>Methanobacteriota</taxon>
        <taxon>Stenosarchaea group</taxon>
        <taxon>Methanomicrobia</taxon>
        <taxon>Methanosarcinales</taxon>
        <taxon>Methanosarcinaceae</taxon>
        <taxon>Methanolobus</taxon>
    </lineage>
</organism>
<name>W9DU12_METTI</name>
<gene>
    <name evidence="7" type="ORF">MettiDRAFT_2593</name>
</gene>
<keyword evidence="5 6" id="KW-0472">Membrane</keyword>